<dbReference type="EMBL" id="AP027151">
    <property type="protein sequence ID" value="BDV44673.1"/>
    <property type="molecule type" value="Genomic_DNA"/>
</dbReference>
<dbReference type="Proteomes" id="UP001317705">
    <property type="component" value="Chromosome"/>
</dbReference>
<evidence type="ECO:0000313" key="7">
    <source>
        <dbReference type="EMBL" id="BDV44673.1"/>
    </source>
</evidence>
<accession>A0ABN6VWA4</accession>
<feature type="transmembrane region" description="Helical" evidence="6">
    <location>
        <begin position="20"/>
        <end position="39"/>
    </location>
</feature>
<evidence type="ECO:0000256" key="2">
    <source>
        <dbReference type="ARBA" id="ARBA00022475"/>
    </source>
</evidence>
<protein>
    <recommendedName>
        <fullName evidence="9">CidA/LrgA family protein</fullName>
    </recommendedName>
</protein>
<comment type="subcellular location">
    <subcellularLocation>
        <location evidence="1">Cell membrane</location>
        <topology evidence="1">Multi-pass membrane protein</topology>
    </subcellularLocation>
</comment>
<evidence type="ECO:0000256" key="1">
    <source>
        <dbReference type="ARBA" id="ARBA00004651"/>
    </source>
</evidence>
<organism evidence="7 8">
    <name type="scientific">Geotalea uraniireducens</name>
    <dbReference type="NCBI Taxonomy" id="351604"/>
    <lineage>
        <taxon>Bacteria</taxon>
        <taxon>Pseudomonadati</taxon>
        <taxon>Thermodesulfobacteriota</taxon>
        <taxon>Desulfuromonadia</taxon>
        <taxon>Geobacterales</taxon>
        <taxon>Geobacteraceae</taxon>
        <taxon>Geotalea</taxon>
    </lineage>
</organism>
<evidence type="ECO:0000256" key="4">
    <source>
        <dbReference type="ARBA" id="ARBA00022989"/>
    </source>
</evidence>
<keyword evidence="2" id="KW-1003">Cell membrane</keyword>
<sequence>MTTRHIRAIWLRTCRRSRWLQVLVILGFWFVGDLVARLTGLPVPGAILGLFLLLILLGSGKIGIGTVRQGARLFLADMLLFFIPAVLAVLDHRELVGVLGLKILVVILVSTVMVMLVTAVVIDLCYRWLNAGKKVCHGTD</sequence>
<proteinExistence type="predicted"/>
<keyword evidence="3 6" id="KW-0812">Transmembrane</keyword>
<dbReference type="RefSeq" id="WP_282000767.1">
    <property type="nucleotide sequence ID" value="NZ_AP027151.1"/>
</dbReference>
<keyword evidence="5 6" id="KW-0472">Membrane</keyword>
<reference evidence="7 8" key="1">
    <citation type="submission" date="2022-12" db="EMBL/GenBank/DDBJ databases">
        <title>Polyphasic characterization of Geotalea uranireducens NIT-SL11 newly isolated from a complex of sewage sludge and microbially reduced graphene oxide.</title>
        <authorList>
            <person name="Xie L."/>
            <person name="Yoshida N."/>
            <person name="Meng L."/>
        </authorList>
    </citation>
    <scope>NUCLEOTIDE SEQUENCE [LARGE SCALE GENOMIC DNA]</scope>
    <source>
        <strain evidence="7 8">NIT-SL11</strain>
    </source>
</reference>
<dbReference type="Pfam" id="PF03788">
    <property type="entry name" value="LrgA"/>
    <property type="match status" value="1"/>
</dbReference>
<keyword evidence="8" id="KW-1185">Reference proteome</keyword>
<dbReference type="PANTHER" id="PTHR33931">
    <property type="entry name" value="HOLIN-LIKE PROTEIN CIDA-RELATED"/>
    <property type="match status" value="1"/>
</dbReference>
<evidence type="ECO:0008006" key="9">
    <source>
        <dbReference type="Google" id="ProtNLM"/>
    </source>
</evidence>
<evidence type="ECO:0000313" key="8">
    <source>
        <dbReference type="Proteomes" id="UP001317705"/>
    </source>
</evidence>
<feature type="transmembrane region" description="Helical" evidence="6">
    <location>
        <begin position="45"/>
        <end position="64"/>
    </location>
</feature>
<gene>
    <name evidence="7" type="ORF">GURASL_35960</name>
</gene>
<evidence type="ECO:0000256" key="3">
    <source>
        <dbReference type="ARBA" id="ARBA00022692"/>
    </source>
</evidence>
<feature type="transmembrane region" description="Helical" evidence="6">
    <location>
        <begin position="71"/>
        <end position="90"/>
    </location>
</feature>
<dbReference type="PANTHER" id="PTHR33931:SF2">
    <property type="entry name" value="HOLIN-LIKE PROTEIN CIDA"/>
    <property type="match status" value="1"/>
</dbReference>
<feature type="transmembrane region" description="Helical" evidence="6">
    <location>
        <begin position="102"/>
        <end position="126"/>
    </location>
</feature>
<dbReference type="InterPro" id="IPR005538">
    <property type="entry name" value="LrgA/CidA"/>
</dbReference>
<evidence type="ECO:0000256" key="6">
    <source>
        <dbReference type="SAM" id="Phobius"/>
    </source>
</evidence>
<keyword evidence="4 6" id="KW-1133">Transmembrane helix</keyword>
<evidence type="ECO:0000256" key="5">
    <source>
        <dbReference type="ARBA" id="ARBA00023136"/>
    </source>
</evidence>
<name>A0ABN6VWA4_9BACT</name>